<name>A0ACC0JYI3_CHOFU</name>
<keyword evidence="2" id="KW-1185">Reference proteome</keyword>
<organism evidence="1 2">
    <name type="scientific">Choristoneura fumiferana</name>
    <name type="common">Spruce budworm moth</name>
    <name type="synonym">Archips fumiferana</name>
    <dbReference type="NCBI Taxonomy" id="7141"/>
    <lineage>
        <taxon>Eukaryota</taxon>
        <taxon>Metazoa</taxon>
        <taxon>Ecdysozoa</taxon>
        <taxon>Arthropoda</taxon>
        <taxon>Hexapoda</taxon>
        <taxon>Insecta</taxon>
        <taxon>Pterygota</taxon>
        <taxon>Neoptera</taxon>
        <taxon>Endopterygota</taxon>
        <taxon>Lepidoptera</taxon>
        <taxon>Glossata</taxon>
        <taxon>Ditrysia</taxon>
        <taxon>Tortricoidea</taxon>
        <taxon>Tortricidae</taxon>
        <taxon>Tortricinae</taxon>
        <taxon>Choristoneura</taxon>
    </lineage>
</organism>
<accession>A0ACC0JYI3</accession>
<evidence type="ECO:0000313" key="1">
    <source>
        <dbReference type="EMBL" id="KAI8429055.1"/>
    </source>
</evidence>
<evidence type="ECO:0000313" key="2">
    <source>
        <dbReference type="Proteomes" id="UP001064048"/>
    </source>
</evidence>
<reference evidence="1 2" key="1">
    <citation type="journal article" date="2022" name="Genome Biol. Evol.">
        <title>The Spruce Budworm Genome: Reconstructing the Evolutionary History of Antifreeze Proteins.</title>
        <authorList>
            <person name="Beliveau C."/>
            <person name="Gagne P."/>
            <person name="Picq S."/>
            <person name="Vernygora O."/>
            <person name="Keeling C.I."/>
            <person name="Pinkney K."/>
            <person name="Doucet D."/>
            <person name="Wen F."/>
            <person name="Johnston J.S."/>
            <person name="Maaroufi H."/>
            <person name="Boyle B."/>
            <person name="Laroche J."/>
            <person name="Dewar K."/>
            <person name="Juretic N."/>
            <person name="Blackburn G."/>
            <person name="Nisole A."/>
            <person name="Brunet B."/>
            <person name="Brandao M."/>
            <person name="Lumley L."/>
            <person name="Duan J."/>
            <person name="Quan G."/>
            <person name="Lucarotti C.J."/>
            <person name="Roe A.D."/>
            <person name="Sperling F.A.H."/>
            <person name="Levesque R.C."/>
            <person name="Cusson M."/>
        </authorList>
    </citation>
    <scope>NUCLEOTIDE SEQUENCE [LARGE SCALE GENOMIC DNA]</scope>
    <source>
        <strain evidence="1">Glfc:IPQL:Cfum</strain>
    </source>
</reference>
<sequence length="416" mass="48901">MSTLSTLAVILLCLALGGQAIRIPISKVEVKKNVYAEERKELSHIGSHEPEHHEEYAWAYPSYEFSYSVNNPHTHDYKGQHEKRHGDEVTGEYWLLQPDGKKRTVKYQADKHKGFTAHVHYTDHLHHEEPHHEEIIKPVEESLIEEPIREAEIPDHIVEEEIEEDQNVESKPELEEYNEEPKEEHEEKHQEKHVEYKPRGPTHIEYYVLHKYHHDEHEIKHVPKEEKQEEYHEPIKEHKPLPMEIISKIHHPIYNEHHGHFVIFALLVALAASDSQPEESRSEYPADHDDHLYLQAKLDGKQPSGPVVARTLHSSIGHGPDIEAQDEIIRDVYSPTYHEPLWVLDYRFLKSGGRKYVRGPGGQILILPKSYVEQPGDNARDYDSLIEHLRLKMLNEHQKEKHREENHGKHAEHWHY</sequence>
<comment type="caution">
    <text evidence="1">The sequence shown here is derived from an EMBL/GenBank/DDBJ whole genome shotgun (WGS) entry which is preliminary data.</text>
</comment>
<dbReference type="Proteomes" id="UP001064048">
    <property type="component" value="Chromosome 12"/>
</dbReference>
<protein>
    <submittedName>
        <fullName evidence="1">Uncharacterized protein</fullName>
    </submittedName>
</protein>
<proteinExistence type="predicted"/>
<dbReference type="EMBL" id="CM046112">
    <property type="protein sequence ID" value="KAI8429055.1"/>
    <property type="molecule type" value="Genomic_DNA"/>
</dbReference>
<gene>
    <name evidence="1" type="ORF">MSG28_007624</name>
</gene>